<evidence type="ECO:0000313" key="2">
    <source>
        <dbReference type="Proteomes" id="UP000825015"/>
    </source>
</evidence>
<organism evidence="1 2">
    <name type="scientific">Methanobrevibacter arboriphilus</name>
    <dbReference type="NCBI Taxonomy" id="39441"/>
    <lineage>
        <taxon>Archaea</taxon>
        <taxon>Methanobacteriati</taxon>
        <taxon>Methanobacteriota</taxon>
        <taxon>Methanomada group</taxon>
        <taxon>Methanobacteria</taxon>
        <taxon>Methanobacteriales</taxon>
        <taxon>Methanobacteriaceae</taxon>
        <taxon>Methanobrevibacter</taxon>
    </lineage>
</organism>
<sequence>MTSKLYTRYQELDEVDKNSNEFKEVPIFNDWNIKRDWNKAGSLTFKSPTYLTPGTHVKLVSTDHKTFGGQIVKKTEDSSDFYSYDCLDYKKFLLTSKSYSPVNKTSSQILKALVDTFTTNKQILEFKISKTKNVFPSLVFQDKPLLEIISNLLSLEYKRGTLIYFDVDENGTLTWKPYPQEIKGYSLSIANKYTNSLDYSEIATSYSLLDPNNSTLKSSTNWDLSNIWGVINLTKTLTANNTTTNESNKSDKEISRIVLDINKQLRNTSYNSCDCFCMSDRIFNKLKAHHVPCKIISYYSPYASSGTHRTVMYKNSKGWKDFNYNGFSTMLKPMSVRKNLKDPFEGKIYNG</sequence>
<evidence type="ECO:0000313" key="1">
    <source>
        <dbReference type="EMBL" id="BBL62435.1"/>
    </source>
</evidence>
<reference evidence="1" key="1">
    <citation type="submission" date="2019-06" db="EMBL/GenBank/DDBJ databases">
        <title>Complete genome sequence of Methanobrevibacter arboriphilus strain SA.</title>
        <authorList>
            <person name="Asakawa S."/>
        </authorList>
    </citation>
    <scope>NUCLEOTIDE SEQUENCE</scope>
    <source>
        <strain evidence="1">SA</strain>
    </source>
</reference>
<dbReference type="Proteomes" id="UP000825015">
    <property type="component" value="Chromosome"/>
</dbReference>
<protein>
    <submittedName>
        <fullName evidence="1">Uncharacterized protein</fullName>
    </submittedName>
</protein>
<dbReference type="EMBL" id="AP019779">
    <property type="protein sequence ID" value="BBL62435.1"/>
    <property type="molecule type" value="Genomic_DNA"/>
</dbReference>
<gene>
    <name evidence="1" type="ORF">MarbSA_14750</name>
</gene>
<name>A0ACA8R3W8_METAZ</name>
<proteinExistence type="predicted"/>
<accession>A0ACA8R3W8</accession>
<keyword evidence="2" id="KW-1185">Reference proteome</keyword>